<dbReference type="InterPro" id="IPR040285">
    <property type="entry name" value="ProX/PRXD1"/>
</dbReference>
<dbReference type="GO" id="GO:0002161">
    <property type="term" value="F:aminoacyl-tRNA deacylase activity"/>
    <property type="evidence" value="ECO:0007669"/>
    <property type="project" value="InterPro"/>
</dbReference>
<organism evidence="3">
    <name type="scientific">Anaerococcus vaginalis</name>
    <dbReference type="NCBI Taxonomy" id="33037"/>
    <lineage>
        <taxon>Bacteria</taxon>
        <taxon>Bacillati</taxon>
        <taxon>Bacillota</taxon>
        <taxon>Tissierellia</taxon>
        <taxon>Tissierellales</taxon>
        <taxon>Peptoniphilaceae</taxon>
        <taxon>Anaerococcus</taxon>
    </lineage>
</organism>
<dbReference type="PANTHER" id="PTHR31423">
    <property type="entry name" value="YBAK DOMAIN-CONTAINING PROTEIN"/>
    <property type="match status" value="1"/>
</dbReference>
<evidence type="ECO:0000259" key="2">
    <source>
        <dbReference type="Pfam" id="PF04073"/>
    </source>
</evidence>
<dbReference type="SUPFAM" id="SSF55826">
    <property type="entry name" value="YbaK/ProRS associated domain"/>
    <property type="match status" value="1"/>
</dbReference>
<feature type="domain" description="YbaK/aminoacyl-tRNA synthetase-associated" evidence="2">
    <location>
        <begin position="23"/>
        <end position="148"/>
    </location>
</feature>
<reference evidence="3" key="1">
    <citation type="submission" date="2019-11" db="EMBL/GenBank/DDBJ databases">
        <authorList>
            <person name="Feng L."/>
        </authorList>
    </citation>
    <scope>NUCLEOTIDE SEQUENCE</scope>
    <source>
        <strain evidence="3">AvaginalisLFYP127</strain>
    </source>
</reference>
<protein>
    <submittedName>
        <fullName evidence="3">Prolyl-tRNA editing protein ProX</fullName>
    </submittedName>
</protein>
<dbReference type="Pfam" id="PF04073">
    <property type="entry name" value="tRNA_edit"/>
    <property type="match status" value="1"/>
</dbReference>
<dbReference type="InterPro" id="IPR007214">
    <property type="entry name" value="YbaK/aa-tRNA-synth-assoc-dom"/>
</dbReference>
<dbReference type="PANTHER" id="PTHR31423:SF3">
    <property type="entry name" value="PROLYL-TRNA SYNTHETASE ASSOCIATED DOMAIN-CONTAINING PROTEIN 1-RELATED"/>
    <property type="match status" value="1"/>
</dbReference>
<dbReference type="CDD" id="cd04335">
    <property type="entry name" value="PrdX_deacylase"/>
    <property type="match status" value="1"/>
</dbReference>
<sequence length="162" mass="19119">MDQYKMVENKLKELEIDFKIVDHPPATTTKLADKFIEGHEGVRTKSMFLTDRKKKNFYLVILDDYKRLDMDRFKDIVGEKKVKMASENSLMEKMKLPAGTVSPFGLLNNEDHDIKFFMDKEIVDEEIMTFHPNINEKTLFLKTKDLFKYLDNIGYEVNIIEL</sequence>
<dbReference type="Gene3D" id="3.90.960.10">
    <property type="entry name" value="YbaK/aminoacyl-tRNA synthetase-associated domain"/>
    <property type="match status" value="1"/>
</dbReference>
<name>A0A6N2R0S3_9FIRM</name>
<accession>A0A6N2R0S3</accession>
<dbReference type="EMBL" id="CACRSW010000001">
    <property type="protein sequence ID" value="VYS74336.1"/>
    <property type="molecule type" value="Genomic_DNA"/>
</dbReference>
<dbReference type="RefSeq" id="WP_156328378.1">
    <property type="nucleotide sequence ID" value="NZ_CACRSW010000001.1"/>
</dbReference>
<comment type="similarity">
    <text evidence="1">Belongs to the PRORSD1 family.</text>
</comment>
<proteinExistence type="inferred from homology"/>
<evidence type="ECO:0000313" key="3">
    <source>
        <dbReference type="EMBL" id="VYS74336.1"/>
    </source>
</evidence>
<evidence type="ECO:0000256" key="1">
    <source>
        <dbReference type="ARBA" id="ARBA00010201"/>
    </source>
</evidence>
<dbReference type="InterPro" id="IPR036754">
    <property type="entry name" value="YbaK/aa-tRNA-synt-asso_dom_sf"/>
</dbReference>
<gene>
    <name evidence="3" type="primary">proX_1</name>
    <name evidence="3" type="ORF">AVLFYP127_00135</name>
</gene>
<dbReference type="AlphaFoldDB" id="A0A6N2R0S3"/>